<dbReference type="STRING" id="1802274.A3J58_02990"/>
<comment type="caution">
    <text evidence="1">The sequence shown here is derived from an EMBL/GenBank/DDBJ whole genome shotgun (WGS) entry which is preliminary data.</text>
</comment>
<proteinExistence type="predicted"/>
<gene>
    <name evidence="1" type="ORF">A3J58_02990</name>
</gene>
<dbReference type="Proteomes" id="UP000178510">
    <property type="component" value="Unassembled WGS sequence"/>
</dbReference>
<protein>
    <recommendedName>
        <fullName evidence="3">SHS2 domain-containing protein</fullName>
    </recommendedName>
</protein>
<dbReference type="EMBL" id="MHQM01000016">
    <property type="protein sequence ID" value="OHA03941.1"/>
    <property type="molecule type" value="Genomic_DNA"/>
</dbReference>
<reference evidence="1 2" key="1">
    <citation type="journal article" date="2016" name="Nat. Commun.">
        <title>Thousands of microbial genomes shed light on interconnected biogeochemical processes in an aquifer system.</title>
        <authorList>
            <person name="Anantharaman K."/>
            <person name="Brown C.T."/>
            <person name="Hug L.A."/>
            <person name="Sharon I."/>
            <person name="Castelle C.J."/>
            <person name="Probst A.J."/>
            <person name="Thomas B.C."/>
            <person name="Singh A."/>
            <person name="Wilkins M.J."/>
            <person name="Karaoz U."/>
            <person name="Brodie E.L."/>
            <person name="Williams K.H."/>
            <person name="Hubbard S.S."/>
            <person name="Banfield J.F."/>
        </authorList>
    </citation>
    <scope>NUCLEOTIDE SEQUENCE [LARGE SCALE GENOMIC DNA]</scope>
</reference>
<sequence length="386" mass="41598">MGFFLQDKKKIHAVIDVGSDAIRAFVFEAYGAGALPSPVGKFVWNIPAATSAIRLVRKVQESVSALAHALKRPPHRITVGLGPEVAECTLQSWIGDIAGSGTFLTRREIAASYQRLFDKHASLRRAMIVAPAELLVNGYSLAWDENWKSDTALRRKDVHEVKFMTMALTMPTDAGVLFGEIKNSFGGIAIEFLPLVVAEKEAMVRAFGMENALVIDVREDATACIAVKDGRFAGVGFTPFGTRRFAEMLARISGRSLPEARDMLRHRARSIGNASSPGVILPVVAETAAEWKKFLVRALDSIAVSAGPLPDQVMVLGAGAELPEIRAALQAGDWLGAFSHAERPRLRAIDGAAFSGGDTLGGHLSGFEDAGLASLMVYSLYHKPIF</sequence>
<evidence type="ECO:0008006" key="3">
    <source>
        <dbReference type="Google" id="ProtNLM"/>
    </source>
</evidence>
<name>A0A1G2KZM9_9BACT</name>
<dbReference type="AlphaFoldDB" id="A0A1G2KZM9"/>
<evidence type="ECO:0000313" key="1">
    <source>
        <dbReference type="EMBL" id="OHA03941.1"/>
    </source>
</evidence>
<accession>A0A1G2KZM9</accession>
<evidence type="ECO:0000313" key="2">
    <source>
        <dbReference type="Proteomes" id="UP000178510"/>
    </source>
</evidence>
<organism evidence="1 2">
    <name type="scientific">Candidatus Sungbacteria bacterium RIFCSPHIGHO2_02_FULL_52_23</name>
    <dbReference type="NCBI Taxonomy" id="1802274"/>
    <lineage>
        <taxon>Bacteria</taxon>
        <taxon>Candidatus Sungiibacteriota</taxon>
    </lineage>
</organism>